<dbReference type="InterPro" id="IPR013762">
    <property type="entry name" value="Integrase-like_cat_sf"/>
</dbReference>
<evidence type="ECO:0000313" key="8">
    <source>
        <dbReference type="Proteomes" id="UP001186944"/>
    </source>
</evidence>
<dbReference type="Proteomes" id="UP001186944">
    <property type="component" value="Unassembled WGS sequence"/>
</dbReference>
<organism evidence="7 8">
    <name type="scientific">Pinctada imbricata</name>
    <name type="common">Atlantic pearl-oyster</name>
    <name type="synonym">Pinctada martensii</name>
    <dbReference type="NCBI Taxonomy" id="66713"/>
    <lineage>
        <taxon>Eukaryota</taxon>
        <taxon>Metazoa</taxon>
        <taxon>Spiralia</taxon>
        <taxon>Lophotrochozoa</taxon>
        <taxon>Mollusca</taxon>
        <taxon>Bivalvia</taxon>
        <taxon>Autobranchia</taxon>
        <taxon>Pteriomorphia</taxon>
        <taxon>Pterioida</taxon>
        <taxon>Pterioidea</taxon>
        <taxon>Pteriidae</taxon>
        <taxon>Pinctada</taxon>
    </lineage>
</organism>
<dbReference type="PANTHER" id="PTHR33050:SF7">
    <property type="entry name" value="RIBONUCLEASE H"/>
    <property type="match status" value="1"/>
</dbReference>
<dbReference type="Gene3D" id="1.10.443.10">
    <property type="entry name" value="Intergrase catalytic core"/>
    <property type="match status" value="1"/>
</dbReference>
<dbReference type="InterPro" id="IPR043502">
    <property type="entry name" value="DNA/RNA_pol_sf"/>
</dbReference>
<dbReference type="Gene3D" id="4.10.60.10">
    <property type="entry name" value="Zinc finger, CCHC-type"/>
    <property type="match status" value="1"/>
</dbReference>
<dbReference type="GO" id="GO:0006310">
    <property type="term" value="P:DNA recombination"/>
    <property type="evidence" value="ECO:0007669"/>
    <property type="project" value="UniProtKB-KW"/>
</dbReference>
<dbReference type="InterPro" id="IPR036875">
    <property type="entry name" value="Znf_CCHC_sf"/>
</dbReference>
<sequence length="1206" mass="136528">MDSAGEAGGMSPTTRHFISNEVQKAVDASQNNLLTSMQTMMDANFTNFRQSIETTQKDLSTTQLAKIEESMFGSYKFKRHGNEAQYRGNIQVISKLREADTNLENQHITIDNVTPARDRIKEGIDLLNERQKLIKIADSSPLGWKVVTEYQANPIADNSDDEKKISKAQARAEKKAKESKKQKSRPHPYARQPYTTTPNRFGRSEEPVPVSRPGNCFKCGGKGHWVRECKKQSTDVKEISIDSFSLSDLKSDHSTILCKESVCSVLHSESINSNSPVGRLRHHLHKWVETGASSYCIEVIQSGYKLPFRNLPEGVSLKNNRSALDNPEFVIQEINELLQKGCVSEITLKPKIINPLTVAYNKKGKPRLVLDCRHINMHLFKFKYRYEDSEVARDIFEKGDFLFSYDLKSAYHHIPIYVDHRVYLGFSWNFGNKTRYFVYNVLPFGLSTAGFIFSKVTRHFVKHVRSMDIKLVMYLDDGLAGSCSYSEALRISELVKTELQSFGFLLAHDKCDWEPKQVAQWLGFQWNLEEGIIRVTSDRVHRVLSLLREILRQVGRGQVLFSAKLIASLVGQIISTKAVIGDEVRRSTRYLYFCIEGRASWNSKVKLSTEAIKEMTFWNENIDKLNAHGAHLKSFSLPDESDFQLFSDASNTGFGGFLIQTDSLYSQDIESAQQQGCDDRDQVHGSLISRGRDQVHGSWTSSESVKSSTWRELESVHRIIQTKSVELGNSNVKVISDNKNVCHILRVGSKTNELQNIANDIFESCKENRITIFPCWVPRNENQEADSLSRMSDRDDWGLSQSVFNTLEVRYGPHDYDRFACHYNNKCQRFSSKVWCPGTNGVNAFMHSWSGYNNLIVPPPSMAAEAINKCLGIHRGINAAVEQSGAANNIFMEDLAAKMSHFVVMCKSENTASTYFGHFKRWSAFIKGQGFQDIPAQPIHVALYITHLLDRGSSSHVINHAIYAIKWAHDLNGMADPTNNSYVRSLQEAARRIATPKVVRKDPVSTELLISLCDLHANSNDLLIVRDLCMILFSFAGFLRFDELSNLKCCDVKLFEHYMSLQINRSKTDQYRQGNEILIAKGQTSACPMSMMSRYITLACLDLQSSDFLFKPIFRSKGISKLVYKNKKLSYTTARETIVSRLKSVNPNANFGLHSLRSGGATAAVAGDVNERCVKRHGRWKCDTSKDMYIVDQISSRLSVSQQLGL</sequence>
<dbReference type="Pfam" id="PF00098">
    <property type="entry name" value="zf-CCHC"/>
    <property type="match status" value="1"/>
</dbReference>
<dbReference type="SMART" id="SM00343">
    <property type="entry name" value="ZnF_C2HC"/>
    <property type="match status" value="1"/>
</dbReference>
<evidence type="ECO:0000259" key="5">
    <source>
        <dbReference type="PROSITE" id="PS50158"/>
    </source>
</evidence>
<comment type="caution">
    <text evidence="7">The sequence shown here is derived from an EMBL/GenBank/DDBJ whole genome shotgun (WGS) entry which is preliminary data.</text>
</comment>
<evidence type="ECO:0000256" key="3">
    <source>
        <dbReference type="PROSITE-ProRule" id="PRU00047"/>
    </source>
</evidence>
<dbReference type="PROSITE" id="PS50878">
    <property type="entry name" value="RT_POL"/>
    <property type="match status" value="1"/>
</dbReference>
<dbReference type="Gene3D" id="1.10.150.130">
    <property type="match status" value="1"/>
</dbReference>
<reference evidence="7" key="1">
    <citation type="submission" date="2019-08" db="EMBL/GenBank/DDBJ databases">
        <title>The improved chromosome-level genome for the pearl oyster Pinctada fucata martensii using PacBio sequencing and Hi-C.</title>
        <authorList>
            <person name="Zheng Z."/>
        </authorList>
    </citation>
    <scope>NUCLEOTIDE SEQUENCE</scope>
    <source>
        <strain evidence="7">ZZ-2019</strain>
        <tissue evidence="7">Adductor muscle</tissue>
    </source>
</reference>
<dbReference type="Gene3D" id="3.30.70.270">
    <property type="match status" value="1"/>
</dbReference>
<keyword evidence="8" id="KW-1185">Reference proteome</keyword>
<feature type="region of interest" description="Disordered" evidence="4">
    <location>
        <begin position="156"/>
        <end position="208"/>
    </location>
</feature>
<dbReference type="InterPro" id="IPR010998">
    <property type="entry name" value="Integrase_recombinase_N"/>
</dbReference>
<name>A0AA88Y2U0_PINIB</name>
<dbReference type="PANTHER" id="PTHR33050">
    <property type="entry name" value="REVERSE TRANSCRIPTASE DOMAIN-CONTAINING PROTEIN"/>
    <property type="match status" value="1"/>
</dbReference>
<keyword evidence="3" id="KW-0863">Zinc-finger</keyword>
<dbReference type="CDD" id="cd03714">
    <property type="entry name" value="RT_DIRS1"/>
    <property type="match status" value="1"/>
</dbReference>
<dbReference type="PROSITE" id="PS50158">
    <property type="entry name" value="ZF_CCHC"/>
    <property type="match status" value="1"/>
</dbReference>
<dbReference type="GO" id="GO:0015074">
    <property type="term" value="P:DNA integration"/>
    <property type="evidence" value="ECO:0007669"/>
    <property type="project" value="InterPro"/>
</dbReference>
<gene>
    <name evidence="7" type="ORF">FSP39_008819</name>
</gene>
<dbReference type="EMBL" id="VSWD01000009">
    <property type="protein sequence ID" value="KAK3092915.1"/>
    <property type="molecule type" value="Genomic_DNA"/>
</dbReference>
<evidence type="ECO:0008006" key="9">
    <source>
        <dbReference type="Google" id="ProtNLM"/>
    </source>
</evidence>
<dbReference type="CDD" id="cd09275">
    <property type="entry name" value="RNase_HI_RT_DIRS1"/>
    <property type="match status" value="1"/>
</dbReference>
<dbReference type="InterPro" id="IPR043128">
    <property type="entry name" value="Rev_trsase/Diguanyl_cyclase"/>
</dbReference>
<feature type="domain" description="CCHC-type" evidence="5">
    <location>
        <begin position="216"/>
        <end position="231"/>
    </location>
</feature>
<evidence type="ECO:0000256" key="4">
    <source>
        <dbReference type="SAM" id="MobiDB-lite"/>
    </source>
</evidence>
<dbReference type="SUPFAM" id="SSF57756">
    <property type="entry name" value="Retrovirus zinc finger-like domains"/>
    <property type="match status" value="1"/>
</dbReference>
<keyword evidence="2" id="KW-0233">DNA recombination</keyword>
<dbReference type="InterPro" id="IPR052055">
    <property type="entry name" value="Hepadnavirus_pol/RT"/>
</dbReference>
<dbReference type="SUPFAM" id="SSF56349">
    <property type="entry name" value="DNA breaking-rejoining enzymes"/>
    <property type="match status" value="1"/>
</dbReference>
<dbReference type="AlphaFoldDB" id="A0AA88Y2U0"/>
<dbReference type="SUPFAM" id="SSF56672">
    <property type="entry name" value="DNA/RNA polymerases"/>
    <property type="match status" value="1"/>
</dbReference>
<dbReference type="InterPro" id="IPR011010">
    <property type="entry name" value="DNA_brk_join_enz"/>
</dbReference>
<evidence type="ECO:0000256" key="2">
    <source>
        <dbReference type="ARBA" id="ARBA00023172"/>
    </source>
</evidence>
<keyword evidence="3" id="KW-0479">Metal-binding</keyword>
<dbReference type="InterPro" id="IPR001878">
    <property type="entry name" value="Znf_CCHC"/>
</dbReference>
<accession>A0AA88Y2U0</accession>
<evidence type="ECO:0000256" key="1">
    <source>
        <dbReference type="ARBA" id="ARBA00023125"/>
    </source>
</evidence>
<proteinExistence type="predicted"/>
<evidence type="ECO:0000313" key="7">
    <source>
        <dbReference type="EMBL" id="KAK3092915.1"/>
    </source>
</evidence>
<dbReference type="InterPro" id="IPR000477">
    <property type="entry name" value="RT_dom"/>
</dbReference>
<feature type="domain" description="Reverse transcriptase" evidence="6">
    <location>
        <begin position="318"/>
        <end position="526"/>
    </location>
</feature>
<protein>
    <recommendedName>
        <fullName evidence="9">CCHC-type domain-containing protein</fullName>
    </recommendedName>
</protein>
<dbReference type="Gene3D" id="3.10.10.10">
    <property type="entry name" value="HIV Type 1 Reverse Transcriptase, subunit A, domain 1"/>
    <property type="match status" value="1"/>
</dbReference>
<dbReference type="Pfam" id="PF00078">
    <property type="entry name" value="RVT_1"/>
    <property type="match status" value="1"/>
</dbReference>
<dbReference type="SUPFAM" id="SSF47823">
    <property type="entry name" value="lambda integrase-like, N-terminal domain"/>
    <property type="match status" value="1"/>
</dbReference>
<dbReference type="GO" id="GO:0003677">
    <property type="term" value="F:DNA binding"/>
    <property type="evidence" value="ECO:0007669"/>
    <property type="project" value="UniProtKB-KW"/>
</dbReference>
<keyword evidence="3" id="KW-0862">Zinc</keyword>
<feature type="compositionally biased region" description="Basic and acidic residues" evidence="4">
    <location>
        <begin position="161"/>
        <end position="181"/>
    </location>
</feature>
<evidence type="ECO:0000259" key="6">
    <source>
        <dbReference type="PROSITE" id="PS50878"/>
    </source>
</evidence>
<dbReference type="GO" id="GO:0008270">
    <property type="term" value="F:zinc ion binding"/>
    <property type="evidence" value="ECO:0007669"/>
    <property type="project" value="UniProtKB-KW"/>
</dbReference>
<keyword evidence="1" id="KW-0238">DNA-binding</keyword>